<accession>A0A6G1IWM2</accession>
<evidence type="ECO:0000313" key="2">
    <source>
        <dbReference type="Proteomes" id="UP000799291"/>
    </source>
</evidence>
<gene>
    <name evidence="1" type="ORF">K458DRAFT_390871</name>
</gene>
<keyword evidence="2" id="KW-1185">Reference proteome</keyword>
<dbReference type="EMBL" id="MU005587">
    <property type="protein sequence ID" value="KAF2682380.1"/>
    <property type="molecule type" value="Genomic_DNA"/>
</dbReference>
<organism evidence="1 2">
    <name type="scientific">Lentithecium fluviatile CBS 122367</name>
    <dbReference type="NCBI Taxonomy" id="1168545"/>
    <lineage>
        <taxon>Eukaryota</taxon>
        <taxon>Fungi</taxon>
        <taxon>Dikarya</taxon>
        <taxon>Ascomycota</taxon>
        <taxon>Pezizomycotina</taxon>
        <taxon>Dothideomycetes</taxon>
        <taxon>Pleosporomycetidae</taxon>
        <taxon>Pleosporales</taxon>
        <taxon>Massarineae</taxon>
        <taxon>Lentitheciaceae</taxon>
        <taxon>Lentithecium</taxon>
    </lineage>
</organism>
<evidence type="ECO:0000313" key="1">
    <source>
        <dbReference type="EMBL" id="KAF2682380.1"/>
    </source>
</evidence>
<sequence>MPIALIPILTPLPSGVTSRQQKHINNAKPSNDTVQLSGFEAEMKMKEDSLGKALGTTFSLPRVSAGPGFRCRTQPHDLAPEAQNGWNPTRPGLVIRC</sequence>
<proteinExistence type="predicted"/>
<reference evidence="1" key="1">
    <citation type="journal article" date="2020" name="Stud. Mycol.">
        <title>101 Dothideomycetes genomes: a test case for predicting lifestyles and emergence of pathogens.</title>
        <authorList>
            <person name="Haridas S."/>
            <person name="Albert R."/>
            <person name="Binder M."/>
            <person name="Bloem J."/>
            <person name="Labutti K."/>
            <person name="Salamov A."/>
            <person name="Andreopoulos B."/>
            <person name="Baker S."/>
            <person name="Barry K."/>
            <person name="Bills G."/>
            <person name="Bluhm B."/>
            <person name="Cannon C."/>
            <person name="Castanera R."/>
            <person name="Culley D."/>
            <person name="Daum C."/>
            <person name="Ezra D."/>
            <person name="Gonzalez J."/>
            <person name="Henrissat B."/>
            <person name="Kuo A."/>
            <person name="Liang C."/>
            <person name="Lipzen A."/>
            <person name="Lutzoni F."/>
            <person name="Magnuson J."/>
            <person name="Mondo S."/>
            <person name="Nolan M."/>
            <person name="Ohm R."/>
            <person name="Pangilinan J."/>
            <person name="Park H.-J."/>
            <person name="Ramirez L."/>
            <person name="Alfaro M."/>
            <person name="Sun H."/>
            <person name="Tritt A."/>
            <person name="Yoshinaga Y."/>
            <person name="Zwiers L.-H."/>
            <person name="Turgeon B."/>
            <person name="Goodwin S."/>
            <person name="Spatafora J."/>
            <person name="Crous P."/>
            <person name="Grigoriev I."/>
        </authorList>
    </citation>
    <scope>NUCLEOTIDE SEQUENCE</scope>
    <source>
        <strain evidence="1">CBS 122367</strain>
    </source>
</reference>
<dbReference type="Proteomes" id="UP000799291">
    <property type="component" value="Unassembled WGS sequence"/>
</dbReference>
<name>A0A6G1IWM2_9PLEO</name>
<dbReference type="AlphaFoldDB" id="A0A6G1IWM2"/>
<protein>
    <submittedName>
        <fullName evidence="1">Uncharacterized protein</fullName>
    </submittedName>
</protein>